<reference evidence="3 4" key="1">
    <citation type="submission" date="2020-04" db="EMBL/GenBank/DDBJ databases">
        <authorList>
            <person name="De Canck E."/>
        </authorList>
    </citation>
    <scope>NUCLEOTIDE SEQUENCE [LARGE SCALE GENOMIC DNA]</scope>
    <source>
        <strain evidence="3 4">LMG 28688</strain>
    </source>
</reference>
<feature type="signal peptide" evidence="1">
    <location>
        <begin position="1"/>
        <end position="24"/>
    </location>
</feature>
<evidence type="ECO:0000313" key="3">
    <source>
        <dbReference type="EMBL" id="CAB3803626.1"/>
    </source>
</evidence>
<dbReference type="Pfam" id="PF04972">
    <property type="entry name" value="BON"/>
    <property type="match status" value="1"/>
</dbReference>
<dbReference type="EMBL" id="CADIKL010000041">
    <property type="protein sequence ID" value="CAB3803626.1"/>
    <property type="molecule type" value="Genomic_DNA"/>
</dbReference>
<feature type="domain" description="BON" evidence="2">
    <location>
        <begin position="53"/>
        <end position="121"/>
    </location>
</feature>
<name>A0A6J5GMN5_9BURK</name>
<keyword evidence="4" id="KW-1185">Reference proteome</keyword>
<dbReference type="InterPro" id="IPR007055">
    <property type="entry name" value="BON_dom"/>
</dbReference>
<organism evidence="3 4">
    <name type="scientific">Paraburkholderia caffeinitolerans</name>
    <dbReference type="NCBI Taxonomy" id="1723730"/>
    <lineage>
        <taxon>Bacteria</taxon>
        <taxon>Pseudomonadati</taxon>
        <taxon>Pseudomonadota</taxon>
        <taxon>Betaproteobacteria</taxon>
        <taxon>Burkholderiales</taxon>
        <taxon>Burkholderiaceae</taxon>
        <taxon>Paraburkholderia</taxon>
    </lineage>
</organism>
<dbReference type="Proteomes" id="UP000494119">
    <property type="component" value="Unassembled WGS sequence"/>
</dbReference>
<accession>A0A6J5GMN5</accession>
<dbReference type="AlphaFoldDB" id="A0A6J5GMN5"/>
<dbReference type="Gene3D" id="3.30.1340.30">
    <property type="match status" value="1"/>
</dbReference>
<feature type="chain" id="PRO_5026693658" description="BON domain-containing protein" evidence="1">
    <location>
        <begin position="25"/>
        <end position="126"/>
    </location>
</feature>
<dbReference type="PANTHER" id="PTHR34606">
    <property type="entry name" value="BON DOMAIN-CONTAINING PROTEIN"/>
    <property type="match status" value="1"/>
</dbReference>
<protein>
    <recommendedName>
        <fullName evidence="2">BON domain-containing protein</fullName>
    </recommendedName>
</protein>
<keyword evidence="1" id="KW-0732">Signal</keyword>
<gene>
    <name evidence="3" type="ORF">LMG28688_05807</name>
</gene>
<dbReference type="InterPro" id="IPR014004">
    <property type="entry name" value="Transpt-assoc_nodulatn_dom_bac"/>
</dbReference>
<proteinExistence type="predicted"/>
<sequence>MKKTRVLVLAITALAAAGSMSAWSQPLDASSASAGVQAVVQASGAGAPTGKQADRALRRKVYAAIGKDKSISAGNISVRAKNGAVTLSGTVSENAQIGKVEDIAKSVPGVTSVTNKLTMQKPFGGM</sequence>
<dbReference type="PANTHER" id="PTHR34606:SF15">
    <property type="entry name" value="BON DOMAIN-CONTAINING PROTEIN"/>
    <property type="match status" value="1"/>
</dbReference>
<dbReference type="InterPro" id="IPR051686">
    <property type="entry name" value="Lipoprotein_DolP"/>
</dbReference>
<dbReference type="PROSITE" id="PS50914">
    <property type="entry name" value="BON"/>
    <property type="match status" value="1"/>
</dbReference>
<dbReference type="RefSeq" id="WP_175197630.1">
    <property type="nucleotide sequence ID" value="NZ_CADIKL010000041.1"/>
</dbReference>
<dbReference type="SMART" id="SM00749">
    <property type="entry name" value="BON"/>
    <property type="match status" value="1"/>
</dbReference>
<evidence type="ECO:0000256" key="1">
    <source>
        <dbReference type="SAM" id="SignalP"/>
    </source>
</evidence>
<evidence type="ECO:0000313" key="4">
    <source>
        <dbReference type="Proteomes" id="UP000494119"/>
    </source>
</evidence>
<evidence type="ECO:0000259" key="2">
    <source>
        <dbReference type="PROSITE" id="PS50914"/>
    </source>
</evidence>